<evidence type="ECO:0000256" key="1">
    <source>
        <dbReference type="SAM" id="MobiDB-lite"/>
    </source>
</evidence>
<keyword evidence="3" id="KW-1185">Reference proteome</keyword>
<sequence>MRDFLCSEFEKPKQWKTGLTSVEVCQFVEGGEGRWRLPGNDRDTERSQDEMGIMECAPSIRSPADGFAGNRQLRDRYG</sequence>
<name>A0A0C5VQ39_9GAMM</name>
<reference evidence="2 3" key="1">
    <citation type="submission" date="2014-01" db="EMBL/GenBank/DDBJ databases">
        <title>Full genme sequencing of cellulolytic bacterium Gynuella sunshinyii YC6258T gen. nov., sp. nov.</title>
        <authorList>
            <person name="Khan H."/>
            <person name="Chung E.J."/>
            <person name="Chung Y.R."/>
        </authorList>
    </citation>
    <scope>NUCLEOTIDE SEQUENCE [LARGE SCALE GENOMIC DNA]</scope>
    <source>
        <strain evidence="2 3">YC6258</strain>
    </source>
</reference>
<dbReference type="AlphaFoldDB" id="A0A0C5VQ39"/>
<protein>
    <submittedName>
        <fullName evidence="2">Uncharacterized protein</fullName>
    </submittedName>
</protein>
<proteinExistence type="predicted"/>
<dbReference type="EMBL" id="CP007142">
    <property type="protein sequence ID" value="AJQ95553.1"/>
    <property type="molecule type" value="Genomic_DNA"/>
</dbReference>
<dbReference type="Proteomes" id="UP000032266">
    <property type="component" value="Chromosome"/>
</dbReference>
<dbReference type="HOGENOM" id="CLU_2617051_0_0_6"/>
<organism evidence="2 3">
    <name type="scientific">Gynuella sunshinyii YC6258</name>
    <dbReference type="NCBI Taxonomy" id="1445510"/>
    <lineage>
        <taxon>Bacteria</taxon>
        <taxon>Pseudomonadati</taxon>
        <taxon>Pseudomonadota</taxon>
        <taxon>Gammaproteobacteria</taxon>
        <taxon>Oceanospirillales</taxon>
        <taxon>Saccharospirillaceae</taxon>
        <taxon>Gynuella</taxon>
    </lineage>
</organism>
<evidence type="ECO:0000313" key="2">
    <source>
        <dbReference type="EMBL" id="AJQ95553.1"/>
    </source>
</evidence>
<dbReference type="KEGG" id="gsn:YC6258_03517"/>
<accession>A0A0C5VQ39</accession>
<evidence type="ECO:0000313" key="3">
    <source>
        <dbReference type="Proteomes" id="UP000032266"/>
    </source>
</evidence>
<gene>
    <name evidence="2" type="ORF">YC6258_03517</name>
</gene>
<feature type="region of interest" description="Disordered" evidence="1">
    <location>
        <begin position="59"/>
        <end position="78"/>
    </location>
</feature>